<dbReference type="GO" id="GO:0004371">
    <property type="term" value="F:glycerone kinase activity"/>
    <property type="evidence" value="ECO:0007669"/>
    <property type="project" value="InterPro"/>
</dbReference>
<dbReference type="Pfam" id="PF02733">
    <property type="entry name" value="Dak1"/>
    <property type="match status" value="1"/>
</dbReference>
<dbReference type="GO" id="GO:0019563">
    <property type="term" value="P:glycerol catabolic process"/>
    <property type="evidence" value="ECO:0007669"/>
    <property type="project" value="TreeGrafter"/>
</dbReference>
<evidence type="ECO:0000313" key="2">
    <source>
        <dbReference type="EMBL" id="ABJ03834.1"/>
    </source>
</evidence>
<proteinExistence type="predicted"/>
<keyword evidence="3" id="KW-1185">Reference proteome</keyword>
<evidence type="ECO:0000313" key="3">
    <source>
        <dbReference type="Proteomes" id="UP000008216"/>
    </source>
</evidence>
<reference evidence="2 3" key="1">
    <citation type="journal article" date="2007" name="J. Bacteriol.">
        <title>The genome sequence of avian pathogenic Escherichia coli strain O1:K1:H7 shares strong similarities with human extraintestinal pathogenic E. coli genomes.</title>
        <authorList>
            <person name="Johnson T.J."/>
            <person name="Kariyawasam S."/>
            <person name="Wannemuehler Y."/>
            <person name="Mangiamele P."/>
            <person name="Johnson S.J."/>
            <person name="Doetkott C."/>
            <person name="Skyberg J.A."/>
            <person name="Lynne A.M."/>
            <person name="Johnson J.R."/>
            <person name="Nolan L.K."/>
        </authorList>
    </citation>
    <scope>NUCLEOTIDE SEQUENCE [LARGE SCALE GENOMIC DNA]</scope>
    <source>
        <strain evidence="2">APEC O1</strain>
    </source>
</reference>
<dbReference type="PANTHER" id="PTHR28629">
    <property type="entry name" value="TRIOKINASE/FMN CYCLASE"/>
    <property type="match status" value="1"/>
</dbReference>
<dbReference type="GO" id="GO:0005829">
    <property type="term" value="C:cytosol"/>
    <property type="evidence" value="ECO:0007669"/>
    <property type="project" value="TreeGrafter"/>
</dbReference>
<dbReference type="Proteomes" id="UP000008216">
    <property type="component" value="Chromosome"/>
</dbReference>
<dbReference type="AlphaFoldDB" id="A0A0H2Z626"/>
<name>A0A0H2Z626_ECOK1</name>
<dbReference type="Gene3D" id="3.40.50.10440">
    <property type="entry name" value="Dihydroxyacetone kinase, domain 1"/>
    <property type="match status" value="1"/>
</dbReference>
<dbReference type="EMBL" id="CP000468">
    <property type="protein sequence ID" value="ABJ03834.1"/>
    <property type="molecule type" value="Genomic_DNA"/>
</dbReference>
<organism evidence="2 3">
    <name type="scientific">Escherichia coli O1:K1 / APEC</name>
    <dbReference type="NCBI Taxonomy" id="405955"/>
    <lineage>
        <taxon>Bacteria</taxon>
        <taxon>Pseudomonadati</taxon>
        <taxon>Pseudomonadota</taxon>
        <taxon>Gammaproteobacteria</taxon>
        <taxon>Enterobacterales</taxon>
        <taxon>Enterobacteriaceae</taxon>
        <taxon>Escherichia</taxon>
    </lineage>
</organism>
<evidence type="ECO:0000259" key="1">
    <source>
        <dbReference type="PROSITE" id="PS51481"/>
    </source>
</evidence>
<feature type="domain" description="DhaK" evidence="1">
    <location>
        <begin position="9"/>
        <end position="354"/>
    </location>
</feature>
<keyword evidence="2" id="KW-0418">Kinase</keyword>
<dbReference type="NCBIfam" id="TIGR02363">
    <property type="entry name" value="dhaK1"/>
    <property type="match status" value="1"/>
</dbReference>
<dbReference type="PROSITE" id="PS51481">
    <property type="entry name" value="DHAK"/>
    <property type="match status" value="1"/>
</dbReference>
<dbReference type="InterPro" id="IPR004006">
    <property type="entry name" value="DhaK_dom"/>
</dbReference>
<dbReference type="SUPFAM" id="SSF82549">
    <property type="entry name" value="DAK1/DegV-like"/>
    <property type="match status" value="1"/>
</dbReference>
<sequence>MTMKKLINQIDSVVTEQMEGLIATWPHLQANYAPRYVWCKQTDNAVALISGGGSGHEPLHAGFVGMGMLTGACPGEIFTSPTPDQMIECAKAVDNGSGVLFFIKNYTGDILNFETAVEMLHEEGIAVGTVIIDDDVAVKDSLYTAGRRGVAGTVFVEKIVGAAALQGYNLGQCEQLGKDVNNATRSFGIALSACTVPAAGKPSFELADNEIEFGVGIHGEPGIERRTLQDLNTLIDSVIAQLLDNTPWRRTLRHWDRHAGGWIDASSMNESFDQNAEYIVLINGLGSTPESELYGVARVFMCAAQRQGIKISRQLVGNYCTSLDMAGFSISLLKCTPEFLQLWDAPVNTPALRWGC</sequence>
<dbReference type="HOGENOM" id="CLU_017054_0_0_6"/>
<dbReference type="InterPro" id="IPR050861">
    <property type="entry name" value="Dihydroxyacetone_Kinase"/>
</dbReference>
<dbReference type="FunFam" id="3.40.50.10440:FF:000001">
    <property type="entry name" value="Dihydroxyacetone kinase, DhaK subunit"/>
    <property type="match status" value="1"/>
</dbReference>
<dbReference type="KEGG" id="ecv:APECO1_2103"/>
<dbReference type="InterPro" id="IPR012736">
    <property type="entry name" value="DhaK_1"/>
</dbReference>
<accession>A0A0H2Z626</accession>
<keyword evidence="2" id="KW-0808">Transferase</keyword>
<gene>
    <name evidence="2" type="primary">ptnC</name>
    <name evidence="2" type="ORF">APECO1_2103</name>
</gene>
<protein>
    <submittedName>
        <fullName evidence="2">DHA kinase PtnC</fullName>
    </submittedName>
</protein>
<dbReference type="PANTHER" id="PTHR28629:SF4">
    <property type="entry name" value="TRIOKINASE_FMN CYCLASE"/>
    <property type="match status" value="1"/>
</dbReference>
<dbReference type="Gene3D" id="3.30.1180.20">
    <property type="entry name" value="Dihydroxyacetone kinase, domain 2"/>
    <property type="match status" value="1"/>
</dbReference>